<keyword evidence="4" id="KW-0460">Magnesium</keyword>
<dbReference type="GO" id="GO:0016787">
    <property type="term" value="F:hydrolase activity"/>
    <property type="evidence" value="ECO:0007669"/>
    <property type="project" value="UniProtKB-KW"/>
</dbReference>
<evidence type="ECO:0000313" key="5">
    <source>
        <dbReference type="EMBL" id="MBC5754558.1"/>
    </source>
</evidence>
<protein>
    <submittedName>
        <fullName evidence="5">HAD family hydrolase</fullName>
    </submittedName>
</protein>
<dbReference type="Proteomes" id="UP000621540">
    <property type="component" value="Unassembled WGS sequence"/>
</dbReference>
<sequence length="249" mass="28709">MRYQNYVFDLYGTLVDIHTDEEQQMLWEKMAMFYGYQGAFYTPAELHDAFYDMVHDLEDMQKSEMLKTGEYAHEAFPEIQIEDVFLGLFQKKNVERDMDFAILTGQFFRALSTEYIRLYEGVPQMLSALKNTGAGVYLLSNAQRAFTEYELKGLDIFKYFDGILISSDYGTKKPDIRFFETLFRRYSLKPEECLMIGNDRNTDIAGAKEAGMHTLYIRSNLSPASDQGPAAEMELAQMDIGQVMSMLGL</sequence>
<comment type="cofactor">
    <cofactor evidence="1">
        <name>Mg(2+)</name>
        <dbReference type="ChEBI" id="CHEBI:18420"/>
    </cofactor>
</comment>
<comment type="caution">
    <text evidence="5">The sequence shown here is derived from an EMBL/GenBank/DDBJ whole genome shotgun (WGS) entry which is preliminary data.</text>
</comment>
<dbReference type="SFLD" id="SFLDS00003">
    <property type="entry name" value="Haloacid_Dehalogenase"/>
    <property type="match status" value="1"/>
</dbReference>
<dbReference type="PANTHER" id="PTHR46470">
    <property type="entry name" value="N-ACYLNEURAMINATE-9-PHOSPHATASE"/>
    <property type="match status" value="1"/>
</dbReference>
<dbReference type="SUPFAM" id="SSF56784">
    <property type="entry name" value="HAD-like"/>
    <property type="match status" value="1"/>
</dbReference>
<keyword evidence="6" id="KW-1185">Reference proteome</keyword>
<gene>
    <name evidence="5" type="ORF">H8Z76_11125</name>
</gene>
<evidence type="ECO:0000256" key="3">
    <source>
        <dbReference type="ARBA" id="ARBA00022801"/>
    </source>
</evidence>
<dbReference type="InterPro" id="IPR051400">
    <property type="entry name" value="HAD-like_hydrolase"/>
</dbReference>
<dbReference type="NCBIfam" id="TIGR01509">
    <property type="entry name" value="HAD-SF-IA-v3"/>
    <property type="match status" value="1"/>
</dbReference>
<proteinExistence type="predicted"/>
<dbReference type="RefSeq" id="WP_022514415.1">
    <property type="nucleotide sequence ID" value="NZ_JACOQH010000008.1"/>
</dbReference>
<organism evidence="5 6">
    <name type="scientific">Roseburia yibonii</name>
    <dbReference type="NCBI Taxonomy" id="2763063"/>
    <lineage>
        <taxon>Bacteria</taxon>
        <taxon>Bacillati</taxon>
        <taxon>Bacillota</taxon>
        <taxon>Clostridia</taxon>
        <taxon>Lachnospirales</taxon>
        <taxon>Lachnospiraceae</taxon>
        <taxon>Roseburia</taxon>
    </lineage>
</organism>
<dbReference type="PANTHER" id="PTHR46470:SF2">
    <property type="entry name" value="GLYCERALDEHYDE 3-PHOSPHATE PHOSPHATASE"/>
    <property type="match status" value="1"/>
</dbReference>
<dbReference type="PRINTS" id="PR00413">
    <property type="entry name" value="HADHALOGNASE"/>
</dbReference>
<dbReference type="InterPro" id="IPR006439">
    <property type="entry name" value="HAD-SF_hydro_IA"/>
</dbReference>
<reference evidence="5 6" key="1">
    <citation type="submission" date="2020-08" db="EMBL/GenBank/DDBJ databases">
        <title>Genome public.</title>
        <authorList>
            <person name="Liu C."/>
            <person name="Sun Q."/>
        </authorList>
    </citation>
    <scope>NUCLEOTIDE SEQUENCE [LARGE SCALE GENOMIC DNA]</scope>
    <source>
        <strain evidence="5 6">BX0805</strain>
    </source>
</reference>
<dbReference type="NCBIfam" id="TIGR01549">
    <property type="entry name" value="HAD-SF-IA-v1"/>
    <property type="match status" value="1"/>
</dbReference>
<dbReference type="InterPro" id="IPR023214">
    <property type="entry name" value="HAD_sf"/>
</dbReference>
<keyword evidence="2" id="KW-0479">Metal-binding</keyword>
<dbReference type="SFLD" id="SFLDG01129">
    <property type="entry name" value="C1.5:_HAD__Beta-PGM__Phosphata"/>
    <property type="match status" value="1"/>
</dbReference>
<dbReference type="Gene3D" id="3.40.50.1000">
    <property type="entry name" value="HAD superfamily/HAD-like"/>
    <property type="match status" value="1"/>
</dbReference>
<name>A0ABR7ICF0_9FIRM</name>
<evidence type="ECO:0000313" key="6">
    <source>
        <dbReference type="Proteomes" id="UP000621540"/>
    </source>
</evidence>
<dbReference type="InterPro" id="IPR036412">
    <property type="entry name" value="HAD-like_sf"/>
</dbReference>
<keyword evidence="3 5" id="KW-0378">Hydrolase</keyword>
<evidence type="ECO:0000256" key="1">
    <source>
        <dbReference type="ARBA" id="ARBA00001946"/>
    </source>
</evidence>
<accession>A0ABR7ICF0</accession>
<dbReference type="Pfam" id="PF00702">
    <property type="entry name" value="Hydrolase"/>
    <property type="match status" value="1"/>
</dbReference>
<evidence type="ECO:0000256" key="2">
    <source>
        <dbReference type="ARBA" id="ARBA00022723"/>
    </source>
</evidence>
<dbReference type="EMBL" id="JACOQH010000008">
    <property type="protein sequence ID" value="MBC5754558.1"/>
    <property type="molecule type" value="Genomic_DNA"/>
</dbReference>
<evidence type="ECO:0000256" key="4">
    <source>
        <dbReference type="ARBA" id="ARBA00022842"/>
    </source>
</evidence>